<dbReference type="Proteomes" id="UP000887116">
    <property type="component" value="Unassembled WGS sequence"/>
</dbReference>
<organism evidence="1 2">
    <name type="scientific">Trichonephila clavata</name>
    <name type="common">Joro spider</name>
    <name type="synonym">Nephila clavata</name>
    <dbReference type="NCBI Taxonomy" id="2740835"/>
    <lineage>
        <taxon>Eukaryota</taxon>
        <taxon>Metazoa</taxon>
        <taxon>Ecdysozoa</taxon>
        <taxon>Arthropoda</taxon>
        <taxon>Chelicerata</taxon>
        <taxon>Arachnida</taxon>
        <taxon>Araneae</taxon>
        <taxon>Araneomorphae</taxon>
        <taxon>Entelegynae</taxon>
        <taxon>Araneoidea</taxon>
        <taxon>Nephilidae</taxon>
        <taxon>Trichonephila</taxon>
    </lineage>
</organism>
<accession>A0A8X6JGE6</accession>
<dbReference type="AlphaFoldDB" id="A0A8X6JGE6"/>
<sequence>MEMSLEIEEHVYIITQEFKEHFIGMPAVEPYSHAPQLVRINQEVILWKYSPHIKFTHSKGSYNFVCQALRSQKSLALLPQSFGMISPDHSPNLLFSTVTVLLNVFAHVTINY</sequence>
<gene>
    <name evidence="1" type="ORF">TNCT_707551</name>
</gene>
<protein>
    <submittedName>
        <fullName evidence="1">Uncharacterized protein</fullName>
    </submittedName>
</protein>
<keyword evidence="2" id="KW-1185">Reference proteome</keyword>
<comment type="caution">
    <text evidence="1">The sequence shown here is derived from an EMBL/GenBank/DDBJ whole genome shotgun (WGS) entry which is preliminary data.</text>
</comment>
<name>A0A8X6JGE6_TRICU</name>
<proteinExistence type="predicted"/>
<evidence type="ECO:0000313" key="1">
    <source>
        <dbReference type="EMBL" id="GFR24188.1"/>
    </source>
</evidence>
<reference evidence="1" key="1">
    <citation type="submission" date="2020-07" db="EMBL/GenBank/DDBJ databases">
        <title>Multicomponent nature underlies the extraordinary mechanical properties of spider dragline silk.</title>
        <authorList>
            <person name="Kono N."/>
            <person name="Nakamura H."/>
            <person name="Mori M."/>
            <person name="Yoshida Y."/>
            <person name="Ohtoshi R."/>
            <person name="Malay A.D."/>
            <person name="Moran D.A.P."/>
            <person name="Tomita M."/>
            <person name="Numata K."/>
            <person name="Arakawa K."/>
        </authorList>
    </citation>
    <scope>NUCLEOTIDE SEQUENCE</scope>
</reference>
<dbReference type="EMBL" id="BMAO01038343">
    <property type="protein sequence ID" value="GFR24188.1"/>
    <property type="molecule type" value="Genomic_DNA"/>
</dbReference>
<evidence type="ECO:0000313" key="2">
    <source>
        <dbReference type="Proteomes" id="UP000887116"/>
    </source>
</evidence>